<feature type="compositionally biased region" description="Polar residues" evidence="1">
    <location>
        <begin position="156"/>
        <end position="165"/>
    </location>
</feature>
<dbReference type="Proteomes" id="UP000095284">
    <property type="component" value="Unplaced"/>
</dbReference>
<feature type="region of interest" description="Disordered" evidence="1">
    <location>
        <begin position="119"/>
        <end position="165"/>
    </location>
</feature>
<protein>
    <submittedName>
        <fullName evidence="3">Uncharacterized protein</fullName>
    </submittedName>
</protein>
<sequence length="165" mass="17474">MNPNQPNTSPMANSLQALSGTALPILNNLQISSTANAAAMLESSNLYSNGFQTMSSADYANQMMSTYTAPGINYPQYAYSTNLANATLYGQNYDNYAAGTVAALQQAGVAYNFNMGQLSDTSSVPQSSSPLEEELSSSSRGNGGGRGRRNREDGTVTFTHQELVS</sequence>
<evidence type="ECO:0000256" key="1">
    <source>
        <dbReference type="SAM" id="MobiDB-lite"/>
    </source>
</evidence>
<accession>A0A1I7S8G0</accession>
<evidence type="ECO:0000313" key="2">
    <source>
        <dbReference type="Proteomes" id="UP000095284"/>
    </source>
</evidence>
<dbReference type="WBParaSite" id="BXY_0930300.1">
    <property type="protein sequence ID" value="BXY_0930300.1"/>
    <property type="gene ID" value="BXY_0930300"/>
</dbReference>
<reference evidence="3" key="1">
    <citation type="submission" date="2016-11" db="UniProtKB">
        <authorList>
            <consortium name="WormBaseParasite"/>
        </authorList>
    </citation>
    <scope>IDENTIFICATION</scope>
</reference>
<name>A0A1I7S8G0_BURXY</name>
<proteinExistence type="predicted"/>
<organism evidence="2 3">
    <name type="scientific">Bursaphelenchus xylophilus</name>
    <name type="common">Pinewood nematode worm</name>
    <name type="synonym">Aphelenchoides xylophilus</name>
    <dbReference type="NCBI Taxonomy" id="6326"/>
    <lineage>
        <taxon>Eukaryota</taxon>
        <taxon>Metazoa</taxon>
        <taxon>Ecdysozoa</taxon>
        <taxon>Nematoda</taxon>
        <taxon>Chromadorea</taxon>
        <taxon>Rhabditida</taxon>
        <taxon>Tylenchina</taxon>
        <taxon>Tylenchomorpha</taxon>
        <taxon>Aphelenchoidea</taxon>
        <taxon>Aphelenchoididae</taxon>
        <taxon>Bursaphelenchus</taxon>
    </lineage>
</organism>
<dbReference type="AlphaFoldDB" id="A0A1I7S8G0"/>
<evidence type="ECO:0000313" key="3">
    <source>
        <dbReference type="WBParaSite" id="BXY_0930300.1"/>
    </source>
</evidence>